<feature type="transmembrane region" description="Helical" evidence="1">
    <location>
        <begin position="766"/>
        <end position="787"/>
    </location>
</feature>
<feature type="transmembrane region" description="Helical" evidence="1">
    <location>
        <begin position="799"/>
        <end position="816"/>
    </location>
</feature>
<proteinExistence type="predicted"/>
<dbReference type="Proteomes" id="UP001064087">
    <property type="component" value="Chromosome"/>
</dbReference>
<keyword evidence="1" id="KW-0812">Transmembrane</keyword>
<dbReference type="RefSeq" id="WP_263048207.1">
    <property type="nucleotide sequence ID" value="NZ_CP106738.1"/>
</dbReference>
<accession>A0ABY6DC86</accession>
<evidence type="ECO:0000313" key="3">
    <source>
        <dbReference type="Proteomes" id="UP001064087"/>
    </source>
</evidence>
<protein>
    <recommendedName>
        <fullName evidence="4">Pentapeptide repeat-containing protein</fullName>
    </recommendedName>
</protein>
<reference evidence="2" key="1">
    <citation type="submission" date="2022-10" db="EMBL/GenBank/DDBJ databases">
        <title>Roseovarius pelagicus sp. nov., isolated from Arctic seawater.</title>
        <authorList>
            <person name="Hong Y.W."/>
            <person name="Hwang C.Y."/>
        </authorList>
    </citation>
    <scope>NUCLEOTIDE SEQUENCE</scope>
    <source>
        <strain evidence="2">HL-MP18</strain>
    </source>
</reference>
<keyword evidence="1" id="KW-0472">Membrane</keyword>
<sequence length="1045" mass="117108">MTRSTTVFPSSEDRPEISADLLVKAIFNAHERHKVAPLEERTFTLSHAYIHGRVDLANLFRGRQEGLIGLYFIDCHFADEIDLTGSTLLGLRFQKCGLRVVTAEACKVFGQVEFEQVFSSEPDDNRTGIVARDTWYGKDRGPMTGAFDPDHGDENAPENASVIEGVAAQGMCRLNFHNADLDQSFVIKRSLLCGPPPRAHIDTTNTILEYAVSLGNACIAKSVNIYEGSAVLGGVSVAASRIGANLFLASSKLIAGEGSALNAQQARISGFVGLRDVKPQDKSAVRFEAKGLVDFLNSEIDGALDIAGAALIAEERNHLVALELSNSRIRSLQASSNGLQTDIRGQIQAINCIVAGTINLQTILVRPRRIARPNEAEATPEHDEVLLANFSGCNVGGSLFLSGEWRGSVTLSECKVETSINLGFSNGLTLMSPPKAVNALMLNASRASVGLDLGTLTVDSEDSWGAMRKTLSTRKPVACRVTPLSFAKDAELWEFQVSFRGRKHFGEAIRVGRHFQLLEGAGKAFFPAFRRGDLLLETDEQKKDYLRVFCGTLMADAGHFRIVEPDDWTYQQLPDFGREAIEPLTLMTAEELKEAKRGNCLFGAHASIWYGESLFRSKFVVHRRNHVVEMLDEEELHSDLPTMTWPAQPLYFTEEAVATFSDDWPRAPLLATEHRFEKMPRRAKRAFVKERGVTEDTFRLRPTIGLRNSHVGKLTDNHGNKWPKTVRLDLSGFTYDALEMPDPRPKVVGRKKARHMQRETRRKSPGLFWLIWAVVFGLIGYAALMFIEGALDAAMTRDYGWMVQWSIFLCALVILARSVRHMEPLRDGARPWKKRKRWLKLQFYDYRPTRMEFNPQPMEQLAQVMRHQGDEEGFRRISRLKARWQNGTQTNILLRPFIWMFGVAFGYGFSIYRSLSTFILMVALGVMGTHMALSRDVLVLNTSPDSAFIQGGRPAIPNEPCRNEILPILFALDKFVPLIELGQERLCRVRADMTQAPEVPTWSRSFLDTPRFWQLAGSIYKLLGWIVSSMLVLTFSKTLRRSTGE</sequence>
<feature type="transmembrane region" description="Helical" evidence="1">
    <location>
        <begin position="1012"/>
        <end position="1035"/>
    </location>
</feature>
<organism evidence="2 3">
    <name type="scientific">Roseovarius pelagicus</name>
    <dbReference type="NCBI Taxonomy" id="2980108"/>
    <lineage>
        <taxon>Bacteria</taxon>
        <taxon>Pseudomonadati</taxon>
        <taxon>Pseudomonadota</taxon>
        <taxon>Alphaproteobacteria</taxon>
        <taxon>Rhodobacterales</taxon>
        <taxon>Roseobacteraceae</taxon>
        <taxon>Roseovarius</taxon>
    </lineage>
</organism>
<gene>
    <name evidence="2" type="ORF">N7U68_03215</name>
</gene>
<keyword evidence="3" id="KW-1185">Reference proteome</keyword>
<evidence type="ECO:0000313" key="2">
    <source>
        <dbReference type="EMBL" id="UXX83695.1"/>
    </source>
</evidence>
<keyword evidence="1" id="KW-1133">Transmembrane helix</keyword>
<feature type="transmembrane region" description="Helical" evidence="1">
    <location>
        <begin position="915"/>
        <end position="933"/>
    </location>
</feature>
<feature type="transmembrane region" description="Helical" evidence="1">
    <location>
        <begin position="892"/>
        <end position="909"/>
    </location>
</feature>
<dbReference type="EMBL" id="CP106738">
    <property type="protein sequence ID" value="UXX83695.1"/>
    <property type="molecule type" value="Genomic_DNA"/>
</dbReference>
<evidence type="ECO:0008006" key="4">
    <source>
        <dbReference type="Google" id="ProtNLM"/>
    </source>
</evidence>
<evidence type="ECO:0000256" key="1">
    <source>
        <dbReference type="SAM" id="Phobius"/>
    </source>
</evidence>
<name>A0ABY6DC86_9RHOB</name>